<keyword evidence="2" id="KW-1185">Reference proteome</keyword>
<name>A0ABT0ZWV1_9PSEU</name>
<proteinExistence type="predicted"/>
<dbReference type="EMBL" id="JAGSOV010000020">
    <property type="protein sequence ID" value="MCO1655223.1"/>
    <property type="molecule type" value="Genomic_DNA"/>
</dbReference>
<dbReference type="RefSeq" id="WP_252437001.1">
    <property type="nucleotide sequence ID" value="NZ_JAGSOV010000020.1"/>
</dbReference>
<evidence type="ECO:0000313" key="1">
    <source>
        <dbReference type="EMBL" id="MCO1655223.1"/>
    </source>
</evidence>
<sequence length="220" mass="23270">MTALLAMPTTVASLLGAHHSEVLSGALHRAGVAERVLVGTPQLPSDAGRVLDERVGEVLHRLLDIDIGELVVDGWAERMELADAVLRTRVGRAAEEVRLGDHRITSTHHPTVDVLAGGSPITALRFELVITLRLRRVVAVVRGGLLVDVQAGHLTADAVLALDDEPLIGATGRGTVGALLRLGDGLLLPGPWVAHPRPVERGARATVLPMVRRTGEEPAP</sequence>
<accession>A0ABT0ZWV1</accession>
<organism evidence="1 2">
    <name type="scientific">Pseudonocardia humida</name>
    <dbReference type="NCBI Taxonomy" id="2800819"/>
    <lineage>
        <taxon>Bacteria</taxon>
        <taxon>Bacillati</taxon>
        <taxon>Actinomycetota</taxon>
        <taxon>Actinomycetes</taxon>
        <taxon>Pseudonocardiales</taxon>
        <taxon>Pseudonocardiaceae</taxon>
        <taxon>Pseudonocardia</taxon>
    </lineage>
</organism>
<evidence type="ECO:0000313" key="2">
    <source>
        <dbReference type="Proteomes" id="UP001165283"/>
    </source>
</evidence>
<reference evidence="1" key="1">
    <citation type="submission" date="2021-04" db="EMBL/GenBank/DDBJ databases">
        <title>Pseudonocardia sp. nov., isolated from sandy soil of mangrove forest.</title>
        <authorList>
            <person name="Zan Z."/>
            <person name="Huang R."/>
            <person name="Liu W."/>
        </authorList>
    </citation>
    <scope>NUCLEOTIDE SEQUENCE</scope>
    <source>
        <strain evidence="1">S2-4</strain>
    </source>
</reference>
<protein>
    <submittedName>
        <fullName evidence="1">Uncharacterized protein</fullName>
    </submittedName>
</protein>
<gene>
    <name evidence="1" type="ORF">KDL28_09170</name>
</gene>
<comment type="caution">
    <text evidence="1">The sequence shown here is derived from an EMBL/GenBank/DDBJ whole genome shotgun (WGS) entry which is preliminary data.</text>
</comment>
<dbReference type="Proteomes" id="UP001165283">
    <property type="component" value="Unassembled WGS sequence"/>
</dbReference>